<dbReference type="PANTHER" id="PTHR10900:SF77">
    <property type="entry name" value="FI19380P1"/>
    <property type="match status" value="1"/>
</dbReference>
<sequence length="489" mass="55528">MKNKLVNRFLLLLLATVSWVSCKDEYIYDDKEPDFLGASIYDFMQQDGHFTNFLRLIDDLDYTEVLTRTGSKTLFPARDEAFERFYQGNAYGVKRYEDFSPAQKRNLMNGSMLNMAYLSYMLSNVSGNAENPAGEGQAFRKKTANTFLDTIPYATDETLFAANDYWERFRGKGLFLVPLATAFPLVYFTPANMQVRGITVGDFSTISNGLNYASDDIYINGIRMKKNENGEKNRDITCKNGYIHVMKDVLLPPKSMADVIHDNGETNLFNRLLDKFAMPYYSASLDNQVHVYYDGSTPARPLITDSVFAKVYMTESLNVDQNGNPLANYGLLYYDPSDVDYGGETDMGTMFVPTDKALNDYINSEKGSYLKDAYGSWDNVPTPILALLMKNHQKKSFLSALPHAWSEMNDESSFDMKVATGEIKKSYFASNGIVYVTEAVYPPIDYQSTYAATMTSGDTKIINWAIQDKSMKFYLYLRSMENKYNLIVP</sequence>
<protein>
    <recommendedName>
        <fullName evidence="2">FAS1 domain-containing protein</fullName>
    </recommendedName>
</protein>
<evidence type="ECO:0008006" key="2">
    <source>
        <dbReference type="Google" id="ProtNLM"/>
    </source>
</evidence>
<proteinExistence type="predicted"/>
<dbReference type="EMBL" id="SNRY01003434">
    <property type="protein sequence ID" value="KAA6320994.1"/>
    <property type="molecule type" value="Genomic_DNA"/>
</dbReference>
<feature type="non-terminal residue" evidence="1">
    <location>
        <position position="489"/>
    </location>
</feature>
<organism evidence="1">
    <name type="scientific">termite gut metagenome</name>
    <dbReference type="NCBI Taxonomy" id="433724"/>
    <lineage>
        <taxon>unclassified sequences</taxon>
        <taxon>metagenomes</taxon>
        <taxon>organismal metagenomes</taxon>
    </lineage>
</organism>
<dbReference type="InterPro" id="IPR036378">
    <property type="entry name" value="FAS1_dom_sf"/>
</dbReference>
<accession>A0A5J4QJB7</accession>
<name>A0A5J4QJB7_9ZZZZ</name>
<dbReference type="InterPro" id="IPR050904">
    <property type="entry name" value="Adhesion/Biosynth-related"/>
</dbReference>
<reference evidence="1" key="1">
    <citation type="submission" date="2019-03" db="EMBL/GenBank/DDBJ databases">
        <title>Single cell metagenomics reveals metabolic interactions within the superorganism composed of flagellate Streblomastix strix and complex community of Bacteroidetes bacteria on its surface.</title>
        <authorList>
            <person name="Treitli S.C."/>
            <person name="Kolisko M."/>
            <person name="Husnik F."/>
            <person name="Keeling P."/>
            <person name="Hampl V."/>
        </authorList>
    </citation>
    <scope>NUCLEOTIDE SEQUENCE</scope>
    <source>
        <strain evidence="1">STM</strain>
    </source>
</reference>
<dbReference type="AlphaFoldDB" id="A0A5J4QJB7"/>
<dbReference type="SUPFAM" id="SSF82153">
    <property type="entry name" value="FAS1 domain"/>
    <property type="match status" value="2"/>
</dbReference>
<dbReference type="Gene3D" id="2.30.180.10">
    <property type="entry name" value="FAS1 domain"/>
    <property type="match status" value="1"/>
</dbReference>
<evidence type="ECO:0000313" key="1">
    <source>
        <dbReference type="EMBL" id="KAA6320994.1"/>
    </source>
</evidence>
<dbReference type="PROSITE" id="PS51257">
    <property type="entry name" value="PROKAR_LIPOPROTEIN"/>
    <property type="match status" value="1"/>
</dbReference>
<dbReference type="PANTHER" id="PTHR10900">
    <property type="entry name" value="PERIOSTIN-RELATED"/>
    <property type="match status" value="1"/>
</dbReference>
<gene>
    <name evidence="1" type="ORF">EZS27_029302</name>
</gene>
<comment type="caution">
    <text evidence="1">The sequence shown here is derived from an EMBL/GenBank/DDBJ whole genome shotgun (WGS) entry which is preliminary data.</text>
</comment>